<dbReference type="EMBL" id="HG994587">
    <property type="protein sequence ID" value="CAF3013887.1"/>
    <property type="molecule type" value="Genomic_DNA"/>
</dbReference>
<reference evidence="1" key="1">
    <citation type="submission" date="2021-02" db="EMBL/GenBank/DDBJ databases">
        <authorList>
            <person name="Bekaert M."/>
        </authorList>
    </citation>
    <scope>NUCLEOTIDE SEQUENCE</scope>
    <source>
        <strain evidence="1">IoA-00</strain>
    </source>
</reference>
<dbReference type="Proteomes" id="UP000675881">
    <property type="component" value="Chromosome 8"/>
</dbReference>
<organism evidence="1 2">
    <name type="scientific">Lepeophtheirus salmonis</name>
    <name type="common">Salmon louse</name>
    <name type="synonym">Caligus salmonis</name>
    <dbReference type="NCBI Taxonomy" id="72036"/>
    <lineage>
        <taxon>Eukaryota</taxon>
        <taxon>Metazoa</taxon>
        <taxon>Ecdysozoa</taxon>
        <taxon>Arthropoda</taxon>
        <taxon>Crustacea</taxon>
        <taxon>Multicrustacea</taxon>
        <taxon>Hexanauplia</taxon>
        <taxon>Copepoda</taxon>
        <taxon>Siphonostomatoida</taxon>
        <taxon>Caligidae</taxon>
        <taxon>Lepeophtheirus</taxon>
    </lineage>
</organism>
<protein>
    <submittedName>
        <fullName evidence="1">(salmon louse) hypothetical protein</fullName>
    </submittedName>
</protein>
<evidence type="ECO:0000313" key="2">
    <source>
        <dbReference type="Proteomes" id="UP000675881"/>
    </source>
</evidence>
<gene>
    <name evidence="1" type="ORF">LSAA_13676</name>
</gene>
<proteinExistence type="predicted"/>
<evidence type="ECO:0000313" key="1">
    <source>
        <dbReference type="EMBL" id="CAF3013887.1"/>
    </source>
</evidence>
<sequence>MNQTFNSYENQLQARRNKNAHSVFFPSSPGREVCGDKPESPLTVGPSVLFKDSRKIPNLANAFTLVNKSLFSSHCSSPATDMHERVILLISRLCSCLCCKYLFSARDTPPLQKPIHSLVLSAPPVPPFRPRYQLGIVALCLLRCPCYMHSSFTKPSFSLDILYSKAYQLGLHRQSIDLPTPNSLSKPFRNRLFKLSIIDIRDLCECSFSSPLGSACLLSLTHCRSVSRSTLPVPHSCFLPVPASLPGFAERGLGNSSRHPLPFRYCLH</sequence>
<keyword evidence="2" id="KW-1185">Reference proteome</keyword>
<dbReference type="AlphaFoldDB" id="A0A7R8D373"/>
<name>A0A7R8D373_LEPSM</name>
<accession>A0A7R8D373</accession>